<dbReference type="AlphaFoldDB" id="A0A8H3X5X0"/>
<evidence type="ECO:0000313" key="1">
    <source>
        <dbReference type="EMBL" id="KAF0421111.1"/>
    </source>
</evidence>
<keyword evidence="2" id="KW-1185">Reference proteome</keyword>
<dbReference type="Proteomes" id="UP000439903">
    <property type="component" value="Unassembled WGS sequence"/>
</dbReference>
<name>A0A8H3X5X0_GIGMA</name>
<protein>
    <submittedName>
        <fullName evidence="1">Uncharacterized protein</fullName>
    </submittedName>
</protein>
<proteinExistence type="predicted"/>
<accession>A0A8H3X5X0</accession>
<sequence>MNLPDWITIYNEDKTSRSIRNAASKSFPEFLSTVKGPESLIFHQKINYCNICRVVTTGKGIYGHDDGMEFERDGYVEEVESLKSDIIKKVLSVTNNNKGIPYTLIYLIKHTLNTCSESLIAHLIATTFDDDEGRNIPEYLQETPEIIDLAKDANKSYDTFIELKRGALTHSFLKCEAWSIYLYIKGKKS</sequence>
<evidence type="ECO:0000313" key="2">
    <source>
        <dbReference type="Proteomes" id="UP000439903"/>
    </source>
</evidence>
<gene>
    <name evidence="1" type="ORF">F8M41_006822</name>
</gene>
<comment type="caution">
    <text evidence="1">The sequence shown here is derived from an EMBL/GenBank/DDBJ whole genome shotgun (WGS) entry which is preliminary data.</text>
</comment>
<reference evidence="1 2" key="1">
    <citation type="journal article" date="2019" name="Environ. Microbiol.">
        <title>At the nexus of three kingdoms: the genome of the mycorrhizal fungus Gigaspora margarita provides insights into plant, endobacterial and fungal interactions.</title>
        <authorList>
            <person name="Venice F."/>
            <person name="Ghignone S."/>
            <person name="Salvioli di Fossalunga A."/>
            <person name="Amselem J."/>
            <person name="Novero M."/>
            <person name="Xianan X."/>
            <person name="Sedzielewska Toro K."/>
            <person name="Morin E."/>
            <person name="Lipzen A."/>
            <person name="Grigoriev I.V."/>
            <person name="Henrissat B."/>
            <person name="Martin F.M."/>
            <person name="Bonfante P."/>
        </authorList>
    </citation>
    <scope>NUCLEOTIDE SEQUENCE [LARGE SCALE GENOMIC DNA]</scope>
    <source>
        <strain evidence="1 2">BEG34</strain>
    </source>
</reference>
<dbReference type="EMBL" id="WTPW01001679">
    <property type="protein sequence ID" value="KAF0421111.1"/>
    <property type="molecule type" value="Genomic_DNA"/>
</dbReference>
<organism evidence="1 2">
    <name type="scientific">Gigaspora margarita</name>
    <dbReference type="NCBI Taxonomy" id="4874"/>
    <lineage>
        <taxon>Eukaryota</taxon>
        <taxon>Fungi</taxon>
        <taxon>Fungi incertae sedis</taxon>
        <taxon>Mucoromycota</taxon>
        <taxon>Glomeromycotina</taxon>
        <taxon>Glomeromycetes</taxon>
        <taxon>Diversisporales</taxon>
        <taxon>Gigasporaceae</taxon>
        <taxon>Gigaspora</taxon>
    </lineage>
</organism>